<reference evidence="8 9" key="1">
    <citation type="submission" date="2020-08" db="EMBL/GenBank/DDBJ databases">
        <title>Genomic Encyclopedia of Type Strains, Phase IV (KMG-IV): sequencing the most valuable type-strain genomes for metagenomic binning, comparative biology and taxonomic classification.</title>
        <authorList>
            <person name="Goeker M."/>
        </authorList>
    </citation>
    <scope>NUCLEOTIDE SEQUENCE [LARGE SCALE GENOMIC DNA]</scope>
    <source>
        <strain evidence="8 9">DSM 19979</strain>
    </source>
</reference>
<sequence>MRAGQHARHRARRAIARTGTDPWGPLTLPAFGALGRALSHRDARIFFSASLTAWTGLWMHRIAVMWLAWELTGSAFWVGMVAFCDLAPAVVFSPIAGAVADRMDRVRLTMIAQGVIGAQAGCIALLVATGNIGIEILLVFEVIGGIAASFAQPARQALMPGLVPRADLPAAVAANSLAFNVARFLGPAMAGPMIAFGGVVPALLCNMVAYAIASASLLTMRVDPAHRQGHKPEASLLAETVEGMRYAASHPGIGPILIFAGITAILLRGVQEVLPPYVDRLFGQGAPGLALLTASIGVGALVGGLWVASRGRLEGTTRLAVVGVTLQAGVAAAFVATGNFAFAVLCGALYGACATMHGISVQTLCQSAALTRMRGRTLALWGLITRACPALGALILGTAGELFGMRVPTVVAAALAFLVCIWAVTRMRAWAKELENPQ</sequence>
<dbReference type="InterPro" id="IPR010290">
    <property type="entry name" value="TM_effector"/>
</dbReference>
<name>A0A840AEP1_9PROT</name>
<dbReference type="EMBL" id="JACIDJ010000003">
    <property type="protein sequence ID" value="MBB3898920.1"/>
    <property type="molecule type" value="Genomic_DNA"/>
</dbReference>
<dbReference type="PANTHER" id="PTHR23513:SF11">
    <property type="entry name" value="STAPHYLOFERRIN A TRANSPORTER"/>
    <property type="match status" value="1"/>
</dbReference>
<feature type="transmembrane region" description="Helical" evidence="7">
    <location>
        <begin position="132"/>
        <end position="150"/>
    </location>
</feature>
<dbReference type="GO" id="GO:0005886">
    <property type="term" value="C:plasma membrane"/>
    <property type="evidence" value="ECO:0007669"/>
    <property type="project" value="UniProtKB-SubCell"/>
</dbReference>
<organism evidence="8 9">
    <name type="scientific">Roseococcus suduntuyensis</name>
    <dbReference type="NCBI Taxonomy" id="455361"/>
    <lineage>
        <taxon>Bacteria</taxon>
        <taxon>Pseudomonadati</taxon>
        <taxon>Pseudomonadota</taxon>
        <taxon>Alphaproteobacteria</taxon>
        <taxon>Acetobacterales</taxon>
        <taxon>Roseomonadaceae</taxon>
        <taxon>Roseococcus</taxon>
    </lineage>
</organism>
<feature type="transmembrane region" description="Helical" evidence="7">
    <location>
        <begin position="319"/>
        <end position="336"/>
    </location>
</feature>
<keyword evidence="6 7" id="KW-0472">Membrane</keyword>
<evidence type="ECO:0000313" key="9">
    <source>
        <dbReference type="Proteomes" id="UP000553193"/>
    </source>
</evidence>
<evidence type="ECO:0000256" key="6">
    <source>
        <dbReference type="ARBA" id="ARBA00023136"/>
    </source>
</evidence>
<proteinExistence type="predicted"/>
<dbReference type="PANTHER" id="PTHR23513">
    <property type="entry name" value="INTEGRAL MEMBRANE EFFLUX PROTEIN-RELATED"/>
    <property type="match status" value="1"/>
</dbReference>
<evidence type="ECO:0000256" key="1">
    <source>
        <dbReference type="ARBA" id="ARBA00004651"/>
    </source>
</evidence>
<keyword evidence="9" id="KW-1185">Reference proteome</keyword>
<dbReference type="Pfam" id="PF05977">
    <property type="entry name" value="MFS_3"/>
    <property type="match status" value="1"/>
</dbReference>
<dbReference type="RefSeq" id="WP_184384171.1">
    <property type="nucleotide sequence ID" value="NZ_JACIDJ010000003.1"/>
</dbReference>
<evidence type="ECO:0000256" key="4">
    <source>
        <dbReference type="ARBA" id="ARBA00022692"/>
    </source>
</evidence>
<feature type="transmembrane region" description="Helical" evidence="7">
    <location>
        <begin position="45"/>
        <end position="69"/>
    </location>
</feature>
<feature type="transmembrane region" description="Helical" evidence="7">
    <location>
        <begin position="252"/>
        <end position="269"/>
    </location>
</feature>
<keyword evidence="4 7" id="KW-0812">Transmembrane</keyword>
<feature type="transmembrane region" description="Helical" evidence="7">
    <location>
        <begin position="289"/>
        <end position="307"/>
    </location>
</feature>
<dbReference type="Gene3D" id="1.20.1250.20">
    <property type="entry name" value="MFS general substrate transporter like domains"/>
    <property type="match status" value="1"/>
</dbReference>
<dbReference type="AlphaFoldDB" id="A0A840AEP1"/>
<feature type="transmembrane region" description="Helical" evidence="7">
    <location>
        <begin position="403"/>
        <end position="424"/>
    </location>
</feature>
<dbReference type="Proteomes" id="UP000553193">
    <property type="component" value="Unassembled WGS sequence"/>
</dbReference>
<dbReference type="CDD" id="cd06173">
    <property type="entry name" value="MFS_MefA_like"/>
    <property type="match status" value="1"/>
</dbReference>
<evidence type="ECO:0000256" key="2">
    <source>
        <dbReference type="ARBA" id="ARBA00022448"/>
    </source>
</evidence>
<evidence type="ECO:0000256" key="3">
    <source>
        <dbReference type="ARBA" id="ARBA00022475"/>
    </source>
</evidence>
<evidence type="ECO:0000256" key="5">
    <source>
        <dbReference type="ARBA" id="ARBA00022989"/>
    </source>
</evidence>
<evidence type="ECO:0000313" key="8">
    <source>
        <dbReference type="EMBL" id="MBB3898920.1"/>
    </source>
</evidence>
<gene>
    <name evidence="8" type="ORF">GGQ83_002363</name>
</gene>
<evidence type="ECO:0000256" key="7">
    <source>
        <dbReference type="SAM" id="Phobius"/>
    </source>
</evidence>
<feature type="transmembrane region" description="Helical" evidence="7">
    <location>
        <begin position="377"/>
        <end position="397"/>
    </location>
</feature>
<keyword evidence="2" id="KW-0813">Transport</keyword>
<feature type="transmembrane region" description="Helical" evidence="7">
    <location>
        <begin position="75"/>
        <end position="96"/>
    </location>
</feature>
<dbReference type="InterPro" id="IPR036259">
    <property type="entry name" value="MFS_trans_sf"/>
</dbReference>
<comment type="caution">
    <text evidence="8">The sequence shown here is derived from an EMBL/GenBank/DDBJ whole genome shotgun (WGS) entry which is preliminary data.</text>
</comment>
<accession>A0A840AEP1</accession>
<dbReference type="SUPFAM" id="SSF103473">
    <property type="entry name" value="MFS general substrate transporter"/>
    <property type="match status" value="1"/>
</dbReference>
<keyword evidence="5 7" id="KW-1133">Transmembrane helix</keyword>
<feature type="transmembrane region" description="Helical" evidence="7">
    <location>
        <begin position="342"/>
        <end position="365"/>
    </location>
</feature>
<protein>
    <submittedName>
        <fullName evidence="8">Putative MFS family arabinose efflux permease</fullName>
    </submittedName>
</protein>
<feature type="transmembrane region" description="Helical" evidence="7">
    <location>
        <begin position="194"/>
        <end position="218"/>
    </location>
</feature>
<comment type="subcellular location">
    <subcellularLocation>
        <location evidence="1">Cell membrane</location>
        <topology evidence="1">Multi-pass membrane protein</topology>
    </subcellularLocation>
</comment>
<keyword evidence="3" id="KW-1003">Cell membrane</keyword>